<organism evidence="1 2">
    <name type="scientific">Pleuronectes platessa</name>
    <name type="common">European plaice</name>
    <dbReference type="NCBI Taxonomy" id="8262"/>
    <lineage>
        <taxon>Eukaryota</taxon>
        <taxon>Metazoa</taxon>
        <taxon>Chordata</taxon>
        <taxon>Craniata</taxon>
        <taxon>Vertebrata</taxon>
        <taxon>Euteleostomi</taxon>
        <taxon>Actinopterygii</taxon>
        <taxon>Neopterygii</taxon>
        <taxon>Teleostei</taxon>
        <taxon>Neoteleostei</taxon>
        <taxon>Acanthomorphata</taxon>
        <taxon>Carangaria</taxon>
        <taxon>Pleuronectiformes</taxon>
        <taxon>Pleuronectoidei</taxon>
        <taxon>Pleuronectidae</taxon>
        <taxon>Pleuronectes</taxon>
    </lineage>
</organism>
<sequence length="107" mass="11913">MVLCGSTTHQQWMFCMIRVPPSLSRKTTFHPLDGLLNIDSAHLTDKCPRVFRQDRHPPPSHILNHLYDITEPPNQLSAGMVVFEAVVNHTSKSSPAHGESPQSAMEG</sequence>
<gene>
    <name evidence="1" type="ORF">PLEPLA_LOCUS20030</name>
</gene>
<comment type="caution">
    <text evidence="1">The sequence shown here is derived from an EMBL/GenBank/DDBJ whole genome shotgun (WGS) entry which is preliminary data.</text>
</comment>
<reference evidence="1" key="1">
    <citation type="submission" date="2020-03" db="EMBL/GenBank/DDBJ databases">
        <authorList>
            <person name="Weist P."/>
        </authorList>
    </citation>
    <scope>NUCLEOTIDE SEQUENCE</scope>
</reference>
<protein>
    <submittedName>
        <fullName evidence="1">Uncharacterized protein</fullName>
    </submittedName>
</protein>
<dbReference type="AlphaFoldDB" id="A0A9N7YNE8"/>
<keyword evidence="2" id="KW-1185">Reference proteome</keyword>
<proteinExistence type="predicted"/>
<accession>A0A9N7YNE8</accession>
<evidence type="ECO:0000313" key="2">
    <source>
        <dbReference type="Proteomes" id="UP001153269"/>
    </source>
</evidence>
<dbReference type="EMBL" id="CADEAL010001392">
    <property type="protein sequence ID" value="CAB1431973.1"/>
    <property type="molecule type" value="Genomic_DNA"/>
</dbReference>
<name>A0A9N7YNE8_PLEPL</name>
<evidence type="ECO:0000313" key="1">
    <source>
        <dbReference type="EMBL" id="CAB1431973.1"/>
    </source>
</evidence>
<dbReference type="Proteomes" id="UP001153269">
    <property type="component" value="Unassembled WGS sequence"/>
</dbReference>